<comment type="caution">
    <text evidence="8">The sequence shown here is derived from an EMBL/GenBank/DDBJ whole genome shotgun (WGS) entry which is preliminary data.</text>
</comment>
<organism evidence="8 9">
    <name type="scientific">Sphingomonas tabacisoli</name>
    <dbReference type="NCBI Taxonomy" id="2249466"/>
    <lineage>
        <taxon>Bacteria</taxon>
        <taxon>Pseudomonadati</taxon>
        <taxon>Pseudomonadota</taxon>
        <taxon>Alphaproteobacteria</taxon>
        <taxon>Sphingomonadales</taxon>
        <taxon>Sphingomonadaceae</taxon>
        <taxon>Sphingomonas</taxon>
    </lineage>
</organism>
<feature type="domain" description="DUF3463" evidence="7">
    <location>
        <begin position="193"/>
        <end position="327"/>
    </location>
</feature>
<dbReference type="Pfam" id="PF04055">
    <property type="entry name" value="Radical_SAM"/>
    <property type="match status" value="1"/>
</dbReference>
<evidence type="ECO:0000256" key="3">
    <source>
        <dbReference type="ARBA" id="ARBA00022723"/>
    </source>
</evidence>
<dbReference type="InterPro" id="IPR013785">
    <property type="entry name" value="Aldolase_TIM"/>
</dbReference>
<dbReference type="SFLD" id="SFLDF00397">
    <property type="entry name" value="adenosyl-hopene_transferase"/>
    <property type="match status" value="1"/>
</dbReference>
<feature type="domain" description="Radical SAM core" evidence="6">
    <location>
        <begin position="35"/>
        <end position="183"/>
    </location>
</feature>
<keyword evidence="9" id="KW-1185">Reference proteome</keyword>
<evidence type="ECO:0000256" key="4">
    <source>
        <dbReference type="ARBA" id="ARBA00023004"/>
    </source>
</evidence>
<dbReference type="InterPro" id="IPR022563">
    <property type="entry name" value="DUF3463"/>
</dbReference>
<evidence type="ECO:0000259" key="7">
    <source>
        <dbReference type="Pfam" id="PF11946"/>
    </source>
</evidence>
<keyword evidence="2" id="KW-0949">S-adenosyl-L-methionine</keyword>
<evidence type="ECO:0000313" key="9">
    <source>
        <dbReference type="Proteomes" id="UP001597115"/>
    </source>
</evidence>
<dbReference type="NCBIfam" id="TIGR03470">
    <property type="entry name" value="HpnH"/>
    <property type="match status" value="1"/>
</dbReference>
<protein>
    <submittedName>
        <fullName evidence="8">Adenosyl-hopene transferase HpnH</fullName>
    </submittedName>
</protein>
<name>A0ABW4I5M1_9SPHN</name>
<dbReference type="EMBL" id="JBHUDY010000001">
    <property type="protein sequence ID" value="MFD1612512.1"/>
    <property type="molecule type" value="Genomic_DNA"/>
</dbReference>
<dbReference type="InterPro" id="IPR058240">
    <property type="entry name" value="rSAM_sf"/>
</dbReference>
<reference evidence="9" key="1">
    <citation type="journal article" date="2019" name="Int. J. Syst. Evol. Microbiol.">
        <title>The Global Catalogue of Microorganisms (GCM) 10K type strain sequencing project: providing services to taxonomists for standard genome sequencing and annotation.</title>
        <authorList>
            <consortium name="The Broad Institute Genomics Platform"/>
            <consortium name="The Broad Institute Genome Sequencing Center for Infectious Disease"/>
            <person name="Wu L."/>
            <person name="Ma J."/>
        </authorList>
    </citation>
    <scope>NUCLEOTIDE SEQUENCE [LARGE SCALE GENOMIC DNA]</scope>
    <source>
        <strain evidence="9">CGMCC 1.16275</strain>
    </source>
</reference>
<dbReference type="RefSeq" id="WP_380889452.1">
    <property type="nucleotide sequence ID" value="NZ_JBHUDY010000001.1"/>
</dbReference>
<dbReference type="Proteomes" id="UP001597115">
    <property type="component" value="Unassembled WGS sequence"/>
</dbReference>
<evidence type="ECO:0000256" key="2">
    <source>
        <dbReference type="ARBA" id="ARBA00022691"/>
    </source>
</evidence>
<sequence>MSLPLAVTARIAAYTIRQHLKGGRYPLVLMLEPLLRCNLACPGCGKIDYPDPILNQRLSYQQCMDAIDECGAPAVSIAGGEPLLHREMPEIVRGYIAKKKFVILCTNALLLKKKIDDYAPSPYFTWSIHLDGDKGMHDHAVDLAGTYEVAVEAIVLAKARGFRVQVNCTVFDGADPERLAGFFDEMKRLGVEITISPGYAYERAADQEHFFNRQRTRAFFRDVFRRGDGGKAWDFTNSPLFLDFLAGNQTYECTPWSMPLRTVFGWQKPCYLLGEGYADTFDELMQGTDWDRYGVGKYEKCADCMVHCGFEGTAATDAIRHPLKMFSVGRKGVRTEGPMAPDIDLSNQRPAEDVYSSHVERELAKIKAANPAAAKHVVNAA</sequence>
<keyword evidence="4" id="KW-0408">Iron</keyword>
<dbReference type="InterPro" id="IPR050377">
    <property type="entry name" value="Radical_SAM_PqqE_MftC-like"/>
</dbReference>
<gene>
    <name evidence="8" type="primary">hpnH</name>
    <name evidence="8" type="ORF">ACFSCW_11945</name>
</gene>
<evidence type="ECO:0000256" key="1">
    <source>
        <dbReference type="ARBA" id="ARBA00001966"/>
    </source>
</evidence>
<keyword evidence="3" id="KW-0479">Metal-binding</keyword>
<keyword evidence="8" id="KW-0808">Transferase</keyword>
<dbReference type="SFLD" id="SFLDG01067">
    <property type="entry name" value="SPASM/twitch_domain_containing"/>
    <property type="match status" value="1"/>
</dbReference>
<proteinExistence type="predicted"/>
<dbReference type="InterPro" id="IPR007197">
    <property type="entry name" value="rSAM"/>
</dbReference>
<dbReference type="CDD" id="cd01335">
    <property type="entry name" value="Radical_SAM"/>
    <property type="match status" value="1"/>
</dbReference>
<dbReference type="PANTHER" id="PTHR11228:SF22">
    <property type="entry name" value="PEPTIDE BIOSYNTHESIS PROTEIN YYDG-RELATED"/>
    <property type="match status" value="1"/>
</dbReference>
<evidence type="ECO:0000259" key="6">
    <source>
        <dbReference type="Pfam" id="PF04055"/>
    </source>
</evidence>
<evidence type="ECO:0000313" key="8">
    <source>
        <dbReference type="EMBL" id="MFD1612512.1"/>
    </source>
</evidence>
<dbReference type="SFLD" id="SFLDS00029">
    <property type="entry name" value="Radical_SAM"/>
    <property type="match status" value="1"/>
</dbReference>
<dbReference type="Pfam" id="PF11946">
    <property type="entry name" value="DUF3463"/>
    <property type="match status" value="1"/>
</dbReference>
<accession>A0ABW4I5M1</accession>
<keyword evidence="5" id="KW-0411">Iron-sulfur</keyword>
<dbReference type="SUPFAM" id="SSF102114">
    <property type="entry name" value="Radical SAM enzymes"/>
    <property type="match status" value="1"/>
</dbReference>
<dbReference type="Gene3D" id="3.20.20.70">
    <property type="entry name" value="Aldolase class I"/>
    <property type="match status" value="1"/>
</dbReference>
<dbReference type="InterPro" id="IPR017833">
    <property type="entry name" value="Hopanoid_synth-assoc_rSAM_HpnH"/>
</dbReference>
<dbReference type="GO" id="GO:0016740">
    <property type="term" value="F:transferase activity"/>
    <property type="evidence" value="ECO:0007669"/>
    <property type="project" value="UniProtKB-KW"/>
</dbReference>
<dbReference type="PANTHER" id="PTHR11228">
    <property type="entry name" value="RADICAL SAM DOMAIN PROTEIN"/>
    <property type="match status" value="1"/>
</dbReference>
<evidence type="ECO:0000256" key="5">
    <source>
        <dbReference type="ARBA" id="ARBA00023014"/>
    </source>
</evidence>
<comment type="cofactor">
    <cofactor evidence="1">
        <name>[4Fe-4S] cluster</name>
        <dbReference type="ChEBI" id="CHEBI:49883"/>
    </cofactor>
</comment>